<gene>
    <name evidence="1" type="ORF">ACJMK2_005782</name>
</gene>
<dbReference type="Proteomes" id="UP001634394">
    <property type="component" value="Unassembled WGS sequence"/>
</dbReference>
<dbReference type="EMBL" id="JBJQND010000010">
    <property type="protein sequence ID" value="KAL3864076.1"/>
    <property type="molecule type" value="Genomic_DNA"/>
</dbReference>
<comment type="caution">
    <text evidence="1">The sequence shown here is derived from an EMBL/GenBank/DDBJ whole genome shotgun (WGS) entry which is preliminary data.</text>
</comment>
<evidence type="ECO:0000313" key="1">
    <source>
        <dbReference type="EMBL" id="KAL3864076.1"/>
    </source>
</evidence>
<feature type="non-terminal residue" evidence="1">
    <location>
        <position position="63"/>
    </location>
</feature>
<sequence length="63" mass="6956">PSLSFKRMVPVAPSNAKQLDMNSVDILKEKIIGDVGDLVRKVFMAIREQLAQLVALVSTDLVF</sequence>
<name>A0ABD3VRJ5_SINWO</name>
<accession>A0ABD3VRJ5</accession>
<evidence type="ECO:0000313" key="2">
    <source>
        <dbReference type="Proteomes" id="UP001634394"/>
    </source>
</evidence>
<proteinExistence type="predicted"/>
<reference evidence="1 2" key="1">
    <citation type="submission" date="2024-11" db="EMBL/GenBank/DDBJ databases">
        <title>Chromosome-level genome assembly of the freshwater bivalve Anodonta woodiana.</title>
        <authorList>
            <person name="Chen X."/>
        </authorList>
    </citation>
    <scope>NUCLEOTIDE SEQUENCE [LARGE SCALE GENOMIC DNA]</scope>
    <source>
        <strain evidence="1">MN2024</strain>
        <tissue evidence="1">Gills</tissue>
    </source>
</reference>
<organism evidence="1 2">
    <name type="scientific">Sinanodonta woodiana</name>
    <name type="common">Chinese pond mussel</name>
    <name type="synonym">Anodonta woodiana</name>
    <dbReference type="NCBI Taxonomy" id="1069815"/>
    <lineage>
        <taxon>Eukaryota</taxon>
        <taxon>Metazoa</taxon>
        <taxon>Spiralia</taxon>
        <taxon>Lophotrochozoa</taxon>
        <taxon>Mollusca</taxon>
        <taxon>Bivalvia</taxon>
        <taxon>Autobranchia</taxon>
        <taxon>Heteroconchia</taxon>
        <taxon>Palaeoheterodonta</taxon>
        <taxon>Unionida</taxon>
        <taxon>Unionoidea</taxon>
        <taxon>Unionidae</taxon>
        <taxon>Unioninae</taxon>
        <taxon>Sinanodonta</taxon>
    </lineage>
</organism>
<feature type="non-terminal residue" evidence="1">
    <location>
        <position position="1"/>
    </location>
</feature>
<dbReference type="AlphaFoldDB" id="A0ABD3VRJ5"/>
<protein>
    <submittedName>
        <fullName evidence="1">Uncharacterized protein</fullName>
    </submittedName>
</protein>
<keyword evidence="2" id="KW-1185">Reference proteome</keyword>